<dbReference type="SUPFAM" id="SSF49503">
    <property type="entry name" value="Cupredoxins"/>
    <property type="match status" value="1"/>
</dbReference>
<evidence type="ECO:0000256" key="3">
    <source>
        <dbReference type="PIRSR" id="PIRSR602387-1"/>
    </source>
</evidence>
<dbReference type="Pfam" id="PF00127">
    <property type="entry name" value="Copper-bind"/>
    <property type="match status" value="1"/>
</dbReference>
<dbReference type="Proteomes" id="UP000294862">
    <property type="component" value="Unassembled WGS sequence"/>
</dbReference>
<evidence type="ECO:0000256" key="1">
    <source>
        <dbReference type="ARBA" id="ARBA00022723"/>
    </source>
</evidence>
<name>A0A4R2I819_9GAMM</name>
<dbReference type="GO" id="GO:0009055">
    <property type="term" value="F:electron transfer activity"/>
    <property type="evidence" value="ECO:0007669"/>
    <property type="project" value="InterPro"/>
</dbReference>
<sequence length="135" mass="13255">MRKTSSLLTALALATVGAPAGAVGHTIHVGGGGLVFTPSNIEALVGDTVTFVNDGGFHNVASDAGSPLSFRCANGCDGSGGNGDISNAAWSATITISQAAAHGSIGFHCEAHEGAGMVGSISVTNPVDLQSFSID</sequence>
<dbReference type="GO" id="GO:0005507">
    <property type="term" value="F:copper ion binding"/>
    <property type="evidence" value="ECO:0007669"/>
    <property type="project" value="InterPro"/>
</dbReference>
<dbReference type="InterPro" id="IPR008972">
    <property type="entry name" value="Cupredoxin"/>
</dbReference>
<dbReference type="AlphaFoldDB" id="A0A4R2I819"/>
<organism evidence="6 7">
    <name type="scientific">Dokdonella fugitiva</name>
    <dbReference type="NCBI Taxonomy" id="328517"/>
    <lineage>
        <taxon>Bacteria</taxon>
        <taxon>Pseudomonadati</taxon>
        <taxon>Pseudomonadota</taxon>
        <taxon>Gammaproteobacteria</taxon>
        <taxon>Lysobacterales</taxon>
        <taxon>Rhodanobacteraceae</taxon>
        <taxon>Dokdonella</taxon>
    </lineage>
</organism>
<evidence type="ECO:0000259" key="5">
    <source>
        <dbReference type="PROSITE" id="PS50108"/>
    </source>
</evidence>
<reference evidence="6 7" key="1">
    <citation type="journal article" date="2015" name="Stand. Genomic Sci.">
        <title>Genomic Encyclopedia of Bacterial and Archaeal Type Strains, Phase III: the genomes of soil and plant-associated and newly described type strains.</title>
        <authorList>
            <person name="Whitman W.B."/>
            <person name="Woyke T."/>
            <person name="Klenk H.P."/>
            <person name="Zhou Y."/>
            <person name="Lilburn T.G."/>
            <person name="Beck B.J."/>
            <person name="De Vos P."/>
            <person name="Vandamme P."/>
            <person name="Eisen J.A."/>
            <person name="Garrity G."/>
            <person name="Hugenholtz P."/>
            <person name="Kyrpides N.C."/>
        </authorList>
    </citation>
    <scope>NUCLEOTIDE SEQUENCE [LARGE SCALE GENOMIC DNA]</scope>
    <source>
        <strain evidence="6 7">A3</strain>
    </source>
</reference>
<evidence type="ECO:0000313" key="6">
    <source>
        <dbReference type="EMBL" id="TCO40247.1"/>
    </source>
</evidence>
<gene>
    <name evidence="6" type="ORF">EV148_10541</name>
</gene>
<dbReference type="InterPro" id="IPR002387">
    <property type="entry name" value="Plastocyanin"/>
</dbReference>
<evidence type="ECO:0000256" key="4">
    <source>
        <dbReference type="SAM" id="SignalP"/>
    </source>
</evidence>
<dbReference type="PROSITE" id="PS50108">
    <property type="entry name" value="CRIB"/>
    <property type="match status" value="1"/>
</dbReference>
<keyword evidence="7" id="KW-1185">Reference proteome</keyword>
<dbReference type="PRINTS" id="PR00157">
    <property type="entry name" value="PLASTOCYANIN"/>
</dbReference>
<dbReference type="RefSeq" id="WP_131997599.1">
    <property type="nucleotide sequence ID" value="NZ_SLWQ01000005.1"/>
</dbReference>
<dbReference type="EMBL" id="SLWQ01000005">
    <property type="protein sequence ID" value="TCO40247.1"/>
    <property type="molecule type" value="Genomic_DNA"/>
</dbReference>
<keyword evidence="4" id="KW-0732">Signal</keyword>
<keyword evidence="1 3" id="KW-0479">Metal-binding</keyword>
<accession>A0A4R2I819</accession>
<dbReference type="InterPro" id="IPR000095">
    <property type="entry name" value="CRIB_dom"/>
</dbReference>
<dbReference type="Gene3D" id="2.60.40.420">
    <property type="entry name" value="Cupredoxins - blue copper proteins"/>
    <property type="match status" value="1"/>
</dbReference>
<feature type="signal peptide" evidence="4">
    <location>
        <begin position="1"/>
        <end position="22"/>
    </location>
</feature>
<feature type="chain" id="PRO_5020858696" evidence="4">
    <location>
        <begin position="23"/>
        <end position="135"/>
    </location>
</feature>
<evidence type="ECO:0000256" key="2">
    <source>
        <dbReference type="ARBA" id="ARBA00023008"/>
    </source>
</evidence>
<dbReference type="InterPro" id="IPR000923">
    <property type="entry name" value="BlueCu_1"/>
</dbReference>
<protein>
    <submittedName>
        <fullName evidence="6">Plastocyanin</fullName>
    </submittedName>
</protein>
<evidence type="ECO:0000313" key="7">
    <source>
        <dbReference type="Proteomes" id="UP000294862"/>
    </source>
</evidence>
<comment type="caution">
    <text evidence="6">The sequence shown here is derived from an EMBL/GenBank/DDBJ whole genome shotgun (WGS) entry which is preliminary data.</text>
</comment>
<keyword evidence="2 3" id="KW-0186">Copper</keyword>
<proteinExistence type="predicted"/>
<feature type="binding site" evidence="3">
    <location>
        <position position="117"/>
    </location>
    <ligand>
        <name>Cu cation</name>
        <dbReference type="ChEBI" id="CHEBI:23378"/>
    </ligand>
</feature>
<feature type="binding site" evidence="3">
    <location>
        <position position="58"/>
    </location>
    <ligand>
        <name>Cu cation</name>
        <dbReference type="ChEBI" id="CHEBI:23378"/>
    </ligand>
</feature>
<dbReference type="OrthoDB" id="5959861at2"/>
<feature type="binding site" evidence="3">
    <location>
        <position position="109"/>
    </location>
    <ligand>
        <name>Cu cation</name>
        <dbReference type="ChEBI" id="CHEBI:23378"/>
    </ligand>
</feature>
<feature type="domain" description="CRIB" evidence="5">
    <location>
        <begin position="16"/>
        <end position="30"/>
    </location>
</feature>
<feature type="binding site" evidence="3">
    <location>
        <position position="112"/>
    </location>
    <ligand>
        <name>Cu cation</name>
        <dbReference type="ChEBI" id="CHEBI:23378"/>
    </ligand>
</feature>
<comment type="cofactor">
    <cofactor evidence="3">
        <name>Cu(2+)</name>
        <dbReference type="ChEBI" id="CHEBI:29036"/>
    </cofactor>
    <text evidence="3">The crystal structure with reduced Cu(1+) has also been determined.</text>
</comment>